<comment type="caution">
    <text evidence="11">The sequence shown here is derived from an EMBL/GenBank/DDBJ whole genome shotgun (WGS) entry which is preliminary data.</text>
</comment>
<evidence type="ECO:0000256" key="6">
    <source>
        <dbReference type="ARBA" id="ARBA00022968"/>
    </source>
</evidence>
<evidence type="ECO:0000256" key="9">
    <source>
        <dbReference type="ARBA" id="ARBA00023136"/>
    </source>
</evidence>
<evidence type="ECO:0000313" key="11">
    <source>
        <dbReference type="EMBL" id="KAK5107553.1"/>
    </source>
</evidence>
<keyword evidence="5 10" id="KW-0812">Transmembrane</keyword>
<dbReference type="Proteomes" id="UP001310890">
    <property type="component" value="Unassembled WGS sequence"/>
</dbReference>
<proteinExistence type="inferred from homology"/>
<dbReference type="PANTHER" id="PTHR31646">
    <property type="entry name" value="ALPHA-1,2-MANNOSYLTRANSFERASE MNN2"/>
    <property type="match status" value="1"/>
</dbReference>
<dbReference type="SUPFAM" id="SSF53448">
    <property type="entry name" value="Nucleotide-diphospho-sugar transferases"/>
    <property type="match status" value="1"/>
</dbReference>
<evidence type="ECO:0000256" key="5">
    <source>
        <dbReference type="ARBA" id="ARBA00022692"/>
    </source>
</evidence>
<gene>
    <name evidence="11" type="ORF">LTR62_001041</name>
</gene>
<dbReference type="EMBL" id="JAVRRL010000116">
    <property type="protein sequence ID" value="KAK5107553.1"/>
    <property type="molecule type" value="Genomic_DNA"/>
</dbReference>
<dbReference type="InterPro" id="IPR029044">
    <property type="entry name" value="Nucleotide-diphossugar_trans"/>
</dbReference>
<keyword evidence="9 10" id="KW-0472">Membrane</keyword>
<evidence type="ECO:0000256" key="4">
    <source>
        <dbReference type="ARBA" id="ARBA00022679"/>
    </source>
</evidence>
<evidence type="ECO:0000256" key="3">
    <source>
        <dbReference type="ARBA" id="ARBA00009105"/>
    </source>
</evidence>
<organism evidence="11 12">
    <name type="scientific">Meristemomyces frigidus</name>
    <dbReference type="NCBI Taxonomy" id="1508187"/>
    <lineage>
        <taxon>Eukaryota</taxon>
        <taxon>Fungi</taxon>
        <taxon>Dikarya</taxon>
        <taxon>Ascomycota</taxon>
        <taxon>Pezizomycotina</taxon>
        <taxon>Dothideomycetes</taxon>
        <taxon>Dothideomycetidae</taxon>
        <taxon>Mycosphaerellales</taxon>
        <taxon>Teratosphaeriaceae</taxon>
        <taxon>Meristemomyces</taxon>
    </lineage>
</organism>
<comment type="similarity">
    <text evidence="3">Belongs to the MNN1/MNT family.</text>
</comment>
<keyword evidence="7 10" id="KW-1133">Transmembrane helix</keyword>
<dbReference type="GO" id="GO:0000139">
    <property type="term" value="C:Golgi membrane"/>
    <property type="evidence" value="ECO:0007669"/>
    <property type="project" value="UniProtKB-SubCell"/>
</dbReference>
<accession>A0AAN7TC57</accession>
<feature type="transmembrane region" description="Helical" evidence="10">
    <location>
        <begin position="52"/>
        <end position="70"/>
    </location>
</feature>
<evidence type="ECO:0000256" key="8">
    <source>
        <dbReference type="ARBA" id="ARBA00023034"/>
    </source>
</evidence>
<comment type="pathway">
    <text evidence="2">Protein modification; protein glycosylation.</text>
</comment>
<dbReference type="PANTHER" id="PTHR31646:SF1">
    <property type="entry name" value="ALPHA-1,2-MANNOSYLTRANSFERASE MNN2"/>
    <property type="match status" value="1"/>
</dbReference>
<evidence type="ECO:0000256" key="2">
    <source>
        <dbReference type="ARBA" id="ARBA00004922"/>
    </source>
</evidence>
<comment type="subcellular location">
    <subcellularLocation>
        <location evidence="1">Golgi apparatus membrane</location>
        <topology evidence="1">Single-pass type II membrane protein</topology>
    </subcellularLocation>
</comment>
<evidence type="ECO:0008006" key="13">
    <source>
        <dbReference type="Google" id="ProtNLM"/>
    </source>
</evidence>
<dbReference type="GO" id="GO:0000026">
    <property type="term" value="F:alpha-1,2-mannosyltransferase activity"/>
    <property type="evidence" value="ECO:0007669"/>
    <property type="project" value="TreeGrafter"/>
</dbReference>
<protein>
    <recommendedName>
        <fullName evidence="13">Alpha-1,2-mannosyltransferase</fullName>
    </recommendedName>
</protein>
<evidence type="ECO:0000313" key="12">
    <source>
        <dbReference type="Proteomes" id="UP001310890"/>
    </source>
</evidence>
<dbReference type="GO" id="GO:0046354">
    <property type="term" value="P:mannan biosynthetic process"/>
    <property type="evidence" value="ECO:0007669"/>
    <property type="project" value="TreeGrafter"/>
</dbReference>
<evidence type="ECO:0000256" key="1">
    <source>
        <dbReference type="ARBA" id="ARBA00004323"/>
    </source>
</evidence>
<sequence length="584" mass="66720">MKAGEDAEPFLGRWQAAGFVQHSTAFASHRLDQAKDVYLRWRQSKYALTRKQLLLGLGTVFFALVLLVAANRSSSTSGLVASSAANGVCSNARQNPHNIKAPLRPDVQRLTAFWPGVKHALDVGGRDIPKLDKPDYTYSPQGPTIWEFRARTDQLTPEQALKTRELHADFVRAIPPYPKKTFKGKGIVMLAGGRYSEYAVTALGVLREIGSTLPVEVWRRDQREEKHDWCREIEKEGMACRRLSDYMDTDLVDVKGGYEMKVLCLLFSSFEEIVFIDADNMALQRPELLFDTKAYKETGVILWHDYWKYDNIDWLDYIISNSPTRNENLWNETTHESGEIVWDKRRNWDALMLATYYNYYGPTLYYTLLNFNYAGWGDKDTFALAFRALQKPYHTVIAPPADAWERDKAGTRRIGMLQMMPGSQPPSATFFHVTTVKWSFREFVCEGCLPIWHTDQLGDAFVSYWEDPTSDLWEFLHNNLTLIEPGIDKWMPALPGTDDVPLDPEVVMWRAMEYGACRSKAWRHARTCMVARRYLVGTFGFSFVRASKPGVGVMEGNGEAWVPGMGEESCLIDPPIGRRRVVVR</sequence>
<reference evidence="11" key="1">
    <citation type="submission" date="2023-08" db="EMBL/GenBank/DDBJ databases">
        <title>Black Yeasts Isolated from many extreme environments.</title>
        <authorList>
            <person name="Coleine C."/>
            <person name="Stajich J.E."/>
            <person name="Selbmann L."/>
        </authorList>
    </citation>
    <scope>NUCLEOTIDE SEQUENCE</scope>
    <source>
        <strain evidence="11">CCFEE 5401</strain>
    </source>
</reference>
<evidence type="ECO:0000256" key="7">
    <source>
        <dbReference type="ARBA" id="ARBA00022989"/>
    </source>
</evidence>
<keyword evidence="6" id="KW-0735">Signal-anchor</keyword>
<name>A0AAN7TC57_9PEZI</name>
<keyword evidence="4" id="KW-0808">Transferase</keyword>
<dbReference type="InterPro" id="IPR022751">
    <property type="entry name" value="Alpha_mannosyltransferase"/>
</dbReference>
<dbReference type="Pfam" id="PF11051">
    <property type="entry name" value="Mannosyl_trans3"/>
    <property type="match status" value="2"/>
</dbReference>
<dbReference type="AlphaFoldDB" id="A0AAN7TC57"/>
<keyword evidence="8" id="KW-0333">Golgi apparatus</keyword>
<evidence type="ECO:0000256" key="10">
    <source>
        <dbReference type="SAM" id="Phobius"/>
    </source>
</evidence>